<gene>
    <name evidence="1" type="ORF">H1R20_g118</name>
</gene>
<feature type="non-terminal residue" evidence="1">
    <location>
        <position position="1"/>
    </location>
</feature>
<proteinExistence type="predicted"/>
<dbReference type="EMBL" id="JANBPK010000007">
    <property type="protein sequence ID" value="KAJ2936976.1"/>
    <property type="molecule type" value="Genomic_DNA"/>
</dbReference>
<sequence length="74" mass="8669">MNIHDYKYSDCFKTITITYEGRSTQATVGDMFYPETTQAEHHHYDHQKDDDYIDSKLYNFNSEPHSLVNAGYLG</sequence>
<reference evidence="1" key="1">
    <citation type="submission" date="2022-06" db="EMBL/GenBank/DDBJ databases">
        <title>Genome Sequence of Candolleomyces eurysporus.</title>
        <authorList>
            <person name="Buettner E."/>
        </authorList>
    </citation>
    <scope>NUCLEOTIDE SEQUENCE</scope>
    <source>
        <strain evidence="1">VTCC 930004</strain>
    </source>
</reference>
<name>A0A9W8JLK8_9AGAR</name>
<comment type="caution">
    <text evidence="1">The sequence shown here is derived from an EMBL/GenBank/DDBJ whole genome shotgun (WGS) entry which is preliminary data.</text>
</comment>
<accession>A0A9W8JLK8</accession>
<dbReference type="OrthoDB" id="623670at2759"/>
<evidence type="ECO:0000313" key="1">
    <source>
        <dbReference type="EMBL" id="KAJ2936976.1"/>
    </source>
</evidence>
<keyword evidence="2" id="KW-1185">Reference proteome</keyword>
<evidence type="ECO:0000313" key="2">
    <source>
        <dbReference type="Proteomes" id="UP001140091"/>
    </source>
</evidence>
<protein>
    <submittedName>
        <fullName evidence="1">Uncharacterized protein</fullName>
    </submittedName>
</protein>
<organism evidence="1 2">
    <name type="scientific">Candolleomyces eurysporus</name>
    <dbReference type="NCBI Taxonomy" id="2828524"/>
    <lineage>
        <taxon>Eukaryota</taxon>
        <taxon>Fungi</taxon>
        <taxon>Dikarya</taxon>
        <taxon>Basidiomycota</taxon>
        <taxon>Agaricomycotina</taxon>
        <taxon>Agaricomycetes</taxon>
        <taxon>Agaricomycetidae</taxon>
        <taxon>Agaricales</taxon>
        <taxon>Agaricineae</taxon>
        <taxon>Psathyrellaceae</taxon>
        <taxon>Candolleomyces</taxon>
    </lineage>
</organism>
<dbReference type="AlphaFoldDB" id="A0A9W8JLK8"/>
<dbReference type="Proteomes" id="UP001140091">
    <property type="component" value="Unassembled WGS sequence"/>
</dbReference>